<reference evidence="1" key="3">
    <citation type="submission" date="2022-06" db="UniProtKB">
        <authorList>
            <consortium name="EnsemblPlants"/>
        </authorList>
    </citation>
    <scope>IDENTIFICATION</scope>
</reference>
<reference evidence="1" key="2">
    <citation type="submission" date="2018-03" db="EMBL/GenBank/DDBJ databases">
        <title>The Triticum urartu genome reveals the dynamic nature of wheat genome evolution.</title>
        <authorList>
            <person name="Ling H."/>
            <person name="Ma B."/>
            <person name="Shi X."/>
            <person name="Liu H."/>
            <person name="Dong L."/>
            <person name="Sun H."/>
            <person name="Cao Y."/>
            <person name="Gao Q."/>
            <person name="Zheng S."/>
            <person name="Li Y."/>
            <person name="Yu Y."/>
            <person name="Du H."/>
            <person name="Qi M."/>
            <person name="Li Y."/>
            <person name="Yu H."/>
            <person name="Cui Y."/>
            <person name="Wang N."/>
            <person name="Chen C."/>
            <person name="Wu H."/>
            <person name="Zhao Y."/>
            <person name="Zhang J."/>
            <person name="Li Y."/>
            <person name="Zhou W."/>
            <person name="Zhang B."/>
            <person name="Hu W."/>
            <person name="Eijk M."/>
            <person name="Tang J."/>
            <person name="Witsenboer H."/>
            <person name="Zhao S."/>
            <person name="Li Z."/>
            <person name="Zhang A."/>
            <person name="Wang D."/>
            <person name="Liang C."/>
        </authorList>
    </citation>
    <scope>NUCLEOTIDE SEQUENCE [LARGE SCALE GENOMIC DNA]</scope>
    <source>
        <strain evidence="1">cv. G1812</strain>
    </source>
</reference>
<dbReference type="AlphaFoldDB" id="A0A8R7R3G0"/>
<organism evidence="1 2">
    <name type="scientific">Triticum urartu</name>
    <name type="common">Red wild einkorn</name>
    <name type="synonym">Crithodium urartu</name>
    <dbReference type="NCBI Taxonomy" id="4572"/>
    <lineage>
        <taxon>Eukaryota</taxon>
        <taxon>Viridiplantae</taxon>
        <taxon>Streptophyta</taxon>
        <taxon>Embryophyta</taxon>
        <taxon>Tracheophyta</taxon>
        <taxon>Spermatophyta</taxon>
        <taxon>Magnoliopsida</taxon>
        <taxon>Liliopsida</taxon>
        <taxon>Poales</taxon>
        <taxon>Poaceae</taxon>
        <taxon>BOP clade</taxon>
        <taxon>Pooideae</taxon>
        <taxon>Triticodae</taxon>
        <taxon>Triticeae</taxon>
        <taxon>Triticinae</taxon>
        <taxon>Triticum</taxon>
    </lineage>
</organism>
<dbReference type="Proteomes" id="UP000015106">
    <property type="component" value="Chromosome 7"/>
</dbReference>
<dbReference type="EnsemblPlants" id="TuG1812G0700002659.01.T01">
    <property type="protein sequence ID" value="TuG1812G0700002659.01.T01"/>
    <property type="gene ID" value="TuG1812G0700002659.01"/>
</dbReference>
<keyword evidence="2" id="KW-1185">Reference proteome</keyword>
<name>A0A8R7R3G0_TRIUA</name>
<reference evidence="2" key="1">
    <citation type="journal article" date="2013" name="Nature">
        <title>Draft genome of the wheat A-genome progenitor Triticum urartu.</title>
        <authorList>
            <person name="Ling H.Q."/>
            <person name="Zhao S."/>
            <person name="Liu D."/>
            <person name="Wang J."/>
            <person name="Sun H."/>
            <person name="Zhang C."/>
            <person name="Fan H."/>
            <person name="Li D."/>
            <person name="Dong L."/>
            <person name="Tao Y."/>
            <person name="Gao C."/>
            <person name="Wu H."/>
            <person name="Li Y."/>
            <person name="Cui Y."/>
            <person name="Guo X."/>
            <person name="Zheng S."/>
            <person name="Wang B."/>
            <person name="Yu K."/>
            <person name="Liang Q."/>
            <person name="Yang W."/>
            <person name="Lou X."/>
            <person name="Chen J."/>
            <person name="Feng M."/>
            <person name="Jian J."/>
            <person name="Zhang X."/>
            <person name="Luo G."/>
            <person name="Jiang Y."/>
            <person name="Liu J."/>
            <person name="Wang Z."/>
            <person name="Sha Y."/>
            <person name="Zhang B."/>
            <person name="Wu H."/>
            <person name="Tang D."/>
            <person name="Shen Q."/>
            <person name="Xue P."/>
            <person name="Zou S."/>
            <person name="Wang X."/>
            <person name="Liu X."/>
            <person name="Wang F."/>
            <person name="Yang Y."/>
            <person name="An X."/>
            <person name="Dong Z."/>
            <person name="Zhang K."/>
            <person name="Zhang X."/>
            <person name="Luo M.C."/>
            <person name="Dvorak J."/>
            <person name="Tong Y."/>
            <person name="Wang J."/>
            <person name="Yang H."/>
            <person name="Li Z."/>
            <person name="Wang D."/>
            <person name="Zhang A."/>
            <person name="Wang J."/>
        </authorList>
    </citation>
    <scope>NUCLEOTIDE SEQUENCE</scope>
    <source>
        <strain evidence="2">cv. G1812</strain>
    </source>
</reference>
<dbReference type="Gramene" id="TuG1812G0700002659.01.T01">
    <property type="protein sequence ID" value="TuG1812G0700002659.01.T01"/>
    <property type="gene ID" value="TuG1812G0700002659.01"/>
</dbReference>
<accession>A0A8R7R3G0</accession>
<evidence type="ECO:0000313" key="1">
    <source>
        <dbReference type="EnsemblPlants" id="TuG1812G0700002659.01.T01"/>
    </source>
</evidence>
<protein>
    <submittedName>
        <fullName evidence="1">Uncharacterized protein</fullName>
    </submittedName>
</protein>
<sequence>MAFQGSCLDAMHAASGRFSHLARFHCKRCNGTKFNQSSSGRPKIGANKGYCQVIQRSKLPHLLITSDCKAIKHCHRPRPG</sequence>
<evidence type="ECO:0000313" key="2">
    <source>
        <dbReference type="Proteomes" id="UP000015106"/>
    </source>
</evidence>
<proteinExistence type="predicted"/>